<dbReference type="InterPro" id="IPR018738">
    <property type="entry name" value="DUF2280"/>
</dbReference>
<dbReference type="GeneID" id="66684834"/>
<dbReference type="Pfam" id="PF10045">
    <property type="entry name" value="DUF2280"/>
    <property type="match status" value="1"/>
</dbReference>
<comment type="caution">
    <text evidence="1">The sequence shown here is derived from an EMBL/GenBank/DDBJ whole genome shotgun (WGS) entry which is preliminary data.</text>
</comment>
<sequence length="154" mass="16843">MAKAKLNDEVKTFIVQALACFDSPSTVAASVKRELGIDVSRQLVESHDPNKKAASGLAPKWRVLFEETRKAFLEDTASIGISHRAVRLRALQRMADKAETMGNMSLAAQLHKQAAEEVGNAYTNRRELTGKDGKDLPVPVSPVTIFQLPDNGRS</sequence>
<evidence type="ECO:0000313" key="1">
    <source>
        <dbReference type="EMBL" id="OBP76864.1"/>
    </source>
</evidence>
<dbReference type="OrthoDB" id="9813753at2"/>
<dbReference type="EMBL" id="LZTJ01000012">
    <property type="protein sequence ID" value="OBP76864.1"/>
    <property type="molecule type" value="Genomic_DNA"/>
</dbReference>
<evidence type="ECO:0000313" key="2">
    <source>
        <dbReference type="Proteomes" id="UP000093748"/>
    </source>
</evidence>
<dbReference type="AlphaFoldDB" id="A0A1A5I8R8"/>
<dbReference type="RefSeq" id="WP_032929647.1">
    <property type="nucleotide sequence ID" value="NZ_LZTH01000045.1"/>
</dbReference>
<reference evidence="2" key="1">
    <citation type="submission" date="2016-06" db="EMBL/GenBank/DDBJ databases">
        <title>NZP2037 Pacbio-Illumina hybrid assembly.</title>
        <authorList>
            <person name="Ramsay J.P."/>
        </authorList>
    </citation>
    <scope>NUCLEOTIDE SEQUENCE [LARGE SCALE GENOMIC DNA]</scope>
    <source>
        <strain evidence="2">R7ANS::ICEMlSym2042</strain>
    </source>
</reference>
<gene>
    <name evidence="1" type="ORF">BAE39_12355</name>
</gene>
<organism evidence="1 2">
    <name type="scientific">Rhizobium loti</name>
    <name type="common">Mesorhizobium loti</name>
    <dbReference type="NCBI Taxonomy" id="381"/>
    <lineage>
        <taxon>Bacteria</taxon>
        <taxon>Pseudomonadati</taxon>
        <taxon>Pseudomonadota</taxon>
        <taxon>Alphaproteobacteria</taxon>
        <taxon>Hyphomicrobiales</taxon>
        <taxon>Phyllobacteriaceae</taxon>
        <taxon>Mesorhizobium</taxon>
    </lineage>
</organism>
<dbReference type="Proteomes" id="UP000093748">
    <property type="component" value="Unassembled WGS sequence"/>
</dbReference>
<accession>A0A1A5I8R8</accession>
<proteinExistence type="predicted"/>
<evidence type="ECO:0008006" key="3">
    <source>
        <dbReference type="Google" id="ProtNLM"/>
    </source>
</evidence>
<protein>
    <recommendedName>
        <fullName evidence="3">DUF2280 domain-containing protein</fullName>
    </recommendedName>
</protein>
<name>A0A1A5I8R8_RHILI</name>